<accession>A0ABN3PUH2</accession>
<dbReference type="RefSeq" id="WP_344561940.1">
    <property type="nucleotide sequence ID" value="NZ_BAAARJ010000002.1"/>
</dbReference>
<organism evidence="1 2">
    <name type="scientific">Streptomyces axinellae</name>
    <dbReference type="NCBI Taxonomy" id="552788"/>
    <lineage>
        <taxon>Bacteria</taxon>
        <taxon>Bacillati</taxon>
        <taxon>Actinomycetota</taxon>
        <taxon>Actinomycetes</taxon>
        <taxon>Kitasatosporales</taxon>
        <taxon>Streptomycetaceae</taxon>
        <taxon>Streptomyces</taxon>
    </lineage>
</organism>
<keyword evidence="2" id="KW-1185">Reference proteome</keyword>
<evidence type="ECO:0000313" key="1">
    <source>
        <dbReference type="EMBL" id="GAA2596113.1"/>
    </source>
</evidence>
<protein>
    <submittedName>
        <fullName evidence="1">Non-oxidative hydroxyarylic acid decarboxylases subunit D</fullName>
    </submittedName>
</protein>
<dbReference type="Proteomes" id="UP001501447">
    <property type="component" value="Unassembled WGS sequence"/>
</dbReference>
<reference evidence="2" key="1">
    <citation type="journal article" date="2019" name="Int. J. Syst. Evol. Microbiol.">
        <title>The Global Catalogue of Microorganisms (GCM) 10K type strain sequencing project: providing services to taxonomists for standard genome sequencing and annotation.</title>
        <authorList>
            <consortium name="The Broad Institute Genomics Platform"/>
            <consortium name="The Broad Institute Genome Sequencing Center for Infectious Disease"/>
            <person name="Wu L."/>
            <person name="Ma J."/>
        </authorList>
    </citation>
    <scope>NUCLEOTIDE SEQUENCE [LARGE SCALE GENOMIC DNA]</scope>
    <source>
        <strain evidence="2">JCM 16373</strain>
    </source>
</reference>
<gene>
    <name evidence="1" type="ORF">GCM10009863_06760</name>
</gene>
<sequence>MSHEICPRCAFEQLGTLAASPVPDVWEVLQCRQCLYTFRTTEPARRTRREHYPETFRMTPEEIAGAVEVPAVPPLVTG</sequence>
<dbReference type="InterPro" id="IPR047707">
    <property type="entry name" value="VdcD-like"/>
</dbReference>
<comment type="caution">
    <text evidence="1">The sequence shown here is derived from an EMBL/GenBank/DDBJ whole genome shotgun (WGS) entry which is preliminary data.</text>
</comment>
<dbReference type="Pfam" id="PF26358">
    <property type="entry name" value="EcdD_BsdD_detox"/>
    <property type="match status" value="1"/>
</dbReference>
<name>A0ABN3PUH2_9ACTN</name>
<evidence type="ECO:0000313" key="2">
    <source>
        <dbReference type="Proteomes" id="UP001501447"/>
    </source>
</evidence>
<dbReference type="NCBIfam" id="NF041205">
    <property type="entry name" value="VdcD"/>
    <property type="match status" value="1"/>
</dbReference>
<proteinExistence type="predicted"/>
<dbReference type="EMBL" id="BAAARJ010000002">
    <property type="protein sequence ID" value="GAA2596113.1"/>
    <property type="molecule type" value="Genomic_DNA"/>
</dbReference>